<accession>A0A426XRM1</accession>
<evidence type="ECO:0000313" key="2">
    <source>
        <dbReference type="Proteomes" id="UP000287651"/>
    </source>
</evidence>
<evidence type="ECO:0000313" key="1">
    <source>
        <dbReference type="EMBL" id="RRT42157.1"/>
    </source>
</evidence>
<name>A0A426XRM1_ENSVE</name>
<gene>
    <name evidence="1" type="ORF">B296_00011279</name>
</gene>
<protein>
    <submittedName>
        <fullName evidence="1">Uncharacterized protein</fullName>
    </submittedName>
</protein>
<dbReference type="EMBL" id="AMZH03018037">
    <property type="protein sequence ID" value="RRT42157.1"/>
    <property type="molecule type" value="Genomic_DNA"/>
</dbReference>
<proteinExistence type="predicted"/>
<dbReference type="Proteomes" id="UP000287651">
    <property type="component" value="Unassembled WGS sequence"/>
</dbReference>
<reference evidence="1 2" key="1">
    <citation type="journal article" date="2014" name="Agronomy (Basel)">
        <title>A Draft Genome Sequence for Ensete ventricosum, the Drought-Tolerant Tree Against Hunger.</title>
        <authorList>
            <person name="Harrison J."/>
            <person name="Moore K.A."/>
            <person name="Paszkiewicz K."/>
            <person name="Jones T."/>
            <person name="Grant M."/>
            <person name="Ambacheew D."/>
            <person name="Muzemil S."/>
            <person name="Studholme D.J."/>
        </authorList>
    </citation>
    <scope>NUCLEOTIDE SEQUENCE [LARGE SCALE GENOMIC DNA]</scope>
</reference>
<sequence length="68" mass="8015">MVINFVQSKGSIIFHAPSRKLKILDIPNVLAHGMSYEHDFIEKHDSHKLYKKSSFDQFFMHYLGNSKY</sequence>
<comment type="caution">
    <text evidence="1">The sequence shown here is derived from an EMBL/GenBank/DDBJ whole genome shotgun (WGS) entry which is preliminary data.</text>
</comment>
<organism evidence="1 2">
    <name type="scientific">Ensete ventricosum</name>
    <name type="common">Abyssinian banana</name>
    <name type="synonym">Musa ensete</name>
    <dbReference type="NCBI Taxonomy" id="4639"/>
    <lineage>
        <taxon>Eukaryota</taxon>
        <taxon>Viridiplantae</taxon>
        <taxon>Streptophyta</taxon>
        <taxon>Embryophyta</taxon>
        <taxon>Tracheophyta</taxon>
        <taxon>Spermatophyta</taxon>
        <taxon>Magnoliopsida</taxon>
        <taxon>Liliopsida</taxon>
        <taxon>Zingiberales</taxon>
        <taxon>Musaceae</taxon>
        <taxon>Ensete</taxon>
    </lineage>
</organism>
<dbReference type="AlphaFoldDB" id="A0A426XRM1"/>